<dbReference type="PANTHER" id="PTHR47332">
    <property type="entry name" value="SET DOMAIN-CONTAINING PROTEIN 5"/>
    <property type="match status" value="1"/>
</dbReference>
<keyword evidence="6" id="KW-1185">Reference proteome</keyword>
<organism evidence="5 6">
    <name type="scientific">Mycena chlorophos</name>
    <name type="common">Agaric fungus</name>
    <name type="synonym">Agaricus chlorophos</name>
    <dbReference type="NCBI Taxonomy" id="658473"/>
    <lineage>
        <taxon>Eukaryota</taxon>
        <taxon>Fungi</taxon>
        <taxon>Dikarya</taxon>
        <taxon>Basidiomycota</taxon>
        <taxon>Agaricomycotina</taxon>
        <taxon>Agaricomycetes</taxon>
        <taxon>Agaricomycetidae</taxon>
        <taxon>Agaricales</taxon>
        <taxon>Marasmiineae</taxon>
        <taxon>Mycenaceae</taxon>
        <taxon>Mycena</taxon>
    </lineage>
</organism>
<dbReference type="Pfam" id="PF00856">
    <property type="entry name" value="SET"/>
    <property type="match status" value="1"/>
</dbReference>
<dbReference type="InterPro" id="IPR002893">
    <property type="entry name" value="Znf_MYND"/>
</dbReference>
<evidence type="ECO:0000313" key="5">
    <source>
        <dbReference type="EMBL" id="GAT55531.1"/>
    </source>
</evidence>
<evidence type="ECO:0000259" key="4">
    <source>
        <dbReference type="PROSITE" id="PS50280"/>
    </source>
</evidence>
<keyword evidence="2" id="KW-0863">Zinc-finger</keyword>
<dbReference type="Gene3D" id="6.10.140.2220">
    <property type="match status" value="1"/>
</dbReference>
<dbReference type="PROSITE" id="PS50280">
    <property type="entry name" value="SET"/>
    <property type="match status" value="1"/>
</dbReference>
<dbReference type="SUPFAM" id="SSF82199">
    <property type="entry name" value="SET domain"/>
    <property type="match status" value="1"/>
</dbReference>
<protein>
    <recommendedName>
        <fullName evidence="4">SET domain-containing protein</fullName>
    </recommendedName>
</protein>
<name>A0ABQ0LWS8_MYCCL</name>
<dbReference type="CDD" id="cd20071">
    <property type="entry name" value="SET_SMYD"/>
    <property type="match status" value="1"/>
</dbReference>
<dbReference type="InterPro" id="IPR046341">
    <property type="entry name" value="SET_dom_sf"/>
</dbReference>
<evidence type="ECO:0000256" key="2">
    <source>
        <dbReference type="ARBA" id="ARBA00022771"/>
    </source>
</evidence>
<keyword evidence="3" id="KW-0862">Zinc</keyword>
<gene>
    <name evidence="5" type="ORF">MCHLO_12290</name>
</gene>
<reference evidence="5" key="1">
    <citation type="submission" date="2014-09" db="EMBL/GenBank/DDBJ databases">
        <title>Genome sequence of the luminous mushroom Mycena chlorophos for searching fungal bioluminescence genes.</title>
        <authorList>
            <person name="Tanaka Y."/>
            <person name="Kasuga D."/>
            <person name="Oba Y."/>
            <person name="Hase S."/>
            <person name="Sato K."/>
            <person name="Oba Y."/>
            <person name="Sakakibara Y."/>
        </authorList>
    </citation>
    <scope>NUCLEOTIDE SEQUENCE</scope>
</reference>
<dbReference type="Gene3D" id="2.170.270.10">
    <property type="entry name" value="SET domain"/>
    <property type="match status" value="1"/>
</dbReference>
<dbReference type="Proteomes" id="UP000815677">
    <property type="component" value="Unassembled WGS sequence"/>
</dbReference>
<feature type="domain" description="SET" evidence="4">
    <location>
        <begin position="8"/>
        <end position="150"/>
    </location>
</feature>
<dbReference type="InterPro" id="IPR001214">
    <property type="entry name" value="SET_dom"/>
</dbReference>
<dbReference type="PANTHER" id="PTHR47332:SF4">
    <property type="entry name" value="SET DOMAIN-CONTAINING PROTEIN 5"/>
    <property type="match status" value="1"/>
</dbReference>
<dbReference type="EMBL" id="DF849039">
    <property type="protein sequence ID" value="GAT55531.1"/>
    <property type="molecule type" value="Genomic_DNA"/>
</dbReference>
<dbReference type="SUPFAM" id="SSF144232">
    <property type="entry name" value="HIT/MYND zinc finger-like"/>
    <property type="match status" value="1"/>
</dbReference>
<dbReference type="SMART" id="SM00317">
    <property type="entry name" value="SET"/>
    <property type="match status" value="1"/>
</dbReference>
<dbReference type="Pfam" id="PF01753">
    <property type="entry name" value="zf-MYND"/>
    <property type="match status" value="1"/>
</dbReference>
<accession>A0ABQ0LWS8</accession>
<dbReference type="InterPro" id="IPR053185">
    <property type="entry name" value="SET_domain_protein"/>
</dbReference>
<sequence length="388" mass="43605">MSANSTYPRIAVVDIPGKGKGVVALEPIPRGTRIISEKPRIRVPCYEDPLRRRVPDLGTLSESDLAFFMSFPCDEGLDPVMGRLRHVIPCAGSDDEAFGLFETVCRFNHTCYSPLDRPNALYTWVEERKEEIVHATEDIAENEEITVAYIQAKTHTEDPKALLVQHWGFQCQCAGCQRPRPERRTSLRRIKSYRQYSDNLPMRMLPFSGESPLRLLKDIEHNILSICAEGYVWEIGTCAHDAFQLCAFHGDGASAARWEVMAREVHRVIHGTDGYQYKKSADLVAKPSTFREWAALGTAKKFRGPSDEVLVCFKNAVMSSNPPRCNHRDCPKKDLATEFKRCKPCIDKLGLEVNYCSVECQTADWKAGHKSACGKAVKSVVLVSPLNV</sequence>
<evidence type="ECO:0000313" key="6">
    <source>
        <dbReference type="Proteomes" id="UP000815677"/>
    </source>
</evidence>
<proteinExistence type="predicted"/>
<evidence type="ECO:0000256" key="1">
    <source>
        <dbReference type="ARBA" id="ARBA00022723"/>
    </source>
</evidence>
<evidence type="ECO:0000256" key="3">
    <source>
        <dbReference type="ARBA" id="ARBA00022833"/>
    </source>
</evidence>
<keyword evidence="1" id="KW-0479">Metal-binding</keyword>